<evidence type="ECO:0000313" key="1">
    <source>
        <dbReference type="EMBL" id="ADD95506.1"/>
    </source>
</evidence>
<reference evidence="1 2" key="1">
    <citation type="journal article" date="2010" name="ISME J.">
        <title>Metagenome of the Mediterranean deep chlorophyll maximum studied by direct and fosmid library 454 pyrosequencing.</title>
        <authorList>
            <person name="Ghai R."/>
            <person name="Martin-Cuadrado A.B."/>
            <person name="Molto A.G."/>
            <person name="Heredia I.G."/>
            <person name="Cabrera R."/>
            <person name="Martin J."/>
            <person name="Verdu M."/>
            <person name="Deschamps P."/>
            <person name="Moreira D."/>
            <person name="Lopez-Garcia P."/>
            <person name="Mira A."/>
            <person name="Rodriguez-Valera F."/>
        </authorList>
    </citation>
    <scope>NUCLEOTIDE SEQUENCE [LARGE SCALE GENOMIC DNA]</scope>
</reference>
<evidence type="ECO:0000313" key="2">
    <source>
        <dbReference type="Proteomes" id="UP000515342"/>
    </source>
</evidence>
<dbReference type="RefSeq" id="YP_009808012.1">
    <property type="nucleotide sequence ID" value="NC_048034.1"/>
</dbReference>
<keyword evidence="2" id="KW-1185">Reference proteome</keyword>
<proteinExistence type="predicted"/>
<name>D6PIF5_9CAUD</name>
<accession>D6PIF5</accession>
<organism evidence="1 2">
    <name type="scientific">uncultured phage MedDCM-OCT-S08-C41</name>
    <dbReference type="NCBI Taxonomy" id="743578"/>
    <lineage>
        <taxon>Viruses</taxon>
        <taxon>Duplodnaviria</taxon>
        <taxon>Heunggongvirae</taxon>
        <taxon>Uroviricota</taxon>
        <taxon>Caudoviricetes</taxon>
        <taxon>Autographivirales</taxon>
        <taxon>Powvirus</taxon>
        <taxon>Powvirus S08C41</taxon>
    </lineage>
</organism>
<sequence length="76" mass="8639">MNYTLTDTQQEVVEQLAKAEMRSVSQMLALLIAEGISWTYVDDCPRYGDINSSKLEDQVLNELKDSLLINDKDNIT</sequence>
<dbReference type="GeneID" id="54998906"/>
<dbReference type="KEGG" id="vg:54998906"/>
<dbReference type="EMBL" id="GU943073">
    <property type="protein sequence ID" value="ADD95506.1"/>
    <property type="molecule type" value="Genomic_DNA"/>
</dbReference>
<dbReference type="Proteomes" id="UP000515342">
    <property type="component" value="Segment"/>
</dbReference>
<protein>
    <submittedName>
        <fullName evidence="1">Uncharacterized protein</fullName>
    </submittedName>
</protein>